<evidence type="ECO:0000256" key="1">
    <source>
        <dbReference type="ARBA" id="ARBA00022723"/>
    </source>
</evidence>
<dbReference type="PROSITE" id="PS01359">
    <property type="entry name" value="ZF_PHD_1"/>
    <property type="match status" value="1"/>
</dbReference>
<feature type="compositionally biased region" description="Acidic residues" evidence="4">
    <location>
        <begin position="162"/>
        <end position="174"/>
    </location>
</feature>
<dbReference type="Proteomes" id="UP000675881">
    <property type="component" value="Chromosome 1"/>
</dbReference>
<keyword evidence="6" id="KW-1185">Reference proteome</keyword>
<sequence>MPRAKKRPQKRGLDQDTHTGLASGSSLKENSSRCDQDNHDALLQSLKESSNFHIKVVCGGHKNHSDPVLESLHLRLSEDVKEPEVSIYGFEALCQCSNSFSDCFTTKSGLVLELFKWNPLELKVILCSRLLKPLEHPSQVPINVSFASKALAIRYFLGESLDDENPEEEREEDSSSNITKPDIDSIYDALKNYHTNNSIPLMKDSPHNPQHPKRDQSRVLLSNENLHSLYVPVMNSKYYLNKHGGFVVDQFPKDIRRTSGGILADEMGLESKKRLLRRKADSLDVYEIQDNSIPQMDGMHDDESSDFSYNPSDFESDDEDYKPDEPEEKDEAYIPKASTSATSIRKESLSTIKSTQVENFDPLKLTMDQDYNKSGAAMNKKINKILTDFVKNGTLLSTNGSASGSFCFNVRGEDSTQIKLKSNKQQSSVYNKLKAMYEMQLKEMSMVKDESCRCICGADEYDDDLTRVQCSVCTIRQHAQCVKFNLRNPHRGEYKCPHCWAESKPVPSKGTLIVSPDSISYQWIEEIQKHVTKKGIWVVMMLS</sequence>
<dbReference type="GO" id="GO:0008270">
    <property type="term" value="F:zinc ion binding"/>
    <property type="evidence" value="ECO:0007669"/>
    <property type="project" value="UniProtKB-KW"/>
</dbReference>
<dbReference type="GO" id="GO:0005634">
    <property type="term" value="C:nucleus"/>
    <property type="evidence" value="ECO:0007669"/>
    <property type="project" value="TreeGrafter"/>
</dbReference>
<keyword evidence="5" id="KW-0012">Acyltransferase</keyword>
<feature type="compositionally biased region" description="Acidic residues" evidence="4">
    <location>
        <begin position="314"/>
        <end position="330"/>
    </location>
</feature>
<dbReference type="PANTHER" id="PTHR45865:SF1">
    <property type="entry name" value="E3 UBIQUITIN-PROTEIN LIGASE SHPRH"/>
    <property type="match status" value="1"/>
</dbReference>
<reference evidence="5" key="1">
    <citation type="submission" date="2021-02" db="EMBL/GenBank/DDBJ databases">
        <authorList>
            <person name="Bekaert M."/>
        </authorList>
    </citation>
    <scope>NUCLEOTIDE SEQUENCE</scope>
    <source>
        <strain evidence="5">IoA-00</strain>
    </source>
</reference>
<dbReference type="InterPro" id="IPR011011">
    <property type="entry name" value="Znf_FYVE_PHD"/>
</dbReference>
<dbReference type="GO" id="GO:0061630">
    <property type="term" value="F:ubiquitin protein ligase activity"/>
    <property type="evidence" value="ECO:0007669"/>
    <property type="project" value="UniProtKB-EC"/>
</dbReference>
<keyword evidence="5" id="KW-0808">Transferase</keyword>
<name>A0A7R8CBZ4_LEPSM</name>
<evidence type="ECO:0000256" key="3">
    <source>
        <dbReference type="ARBA" id="ARBA00022833"/>
    </source>
</evidence>
<dbReference type="SUPFAM" id="SSF57903">
    <property type="entry name" value="FYVE/PHD zinc finger"/>
    <property type="match status" value="1"/>
</dbReference>
<dbReference type="AlphaFoldDB" id="A0A7R8CBZ4"/>
<gene>
    <name evidence="5" type="ORF">LSAA_2105</name>
</gene>
<proteinExistence type="predicted"/>
<dbReference type="EC" id="3.6.4.-" evidence="5"/>
<dbReference type="PANTHER" id="PTHR45865">
    <property type="entry name" value="E3 UBIQUITIN-PROTEIN LIGASE SHPRH FAMILY MEMBER"/>
    <property type="match status" value="1"/>
</dbReference>
<dbReference type="EMBL" id="HG994580">
    <property type="protein sequence ID" value="CAF2765440.1"/>
    <property type="molecule type" value="Genomic_DNA"/>
</dbReference>
<dbReference type="GO" id="GO:0000209">
    <property type="term" value="P:protein polyubiquitination"/>
    <property type="evidence" value="ECO:0007669"/>
    <property type="project" value="TreeGrafter"/>
</dbReference>
<evidence type="ECO:0000313" key="5">
    <source>
        <dbReference type="EMBL" id="CAF2765440.1"/>
    </source>
</evidence>
<feature type="region of interest" description="Disordered" evidence="4">
    <location>
        <begin position="290"/>
        <end position="345"/>
    </location>
</feature>
<keyword evidence="3" id="KW-0862">Zinc</keyword>
<protein>
    <submittedName>
        <fullName evidence="5">SHPRH</fullName>
        <ecNumber evidence="5">2.3.2.27</ecNumber>
        <ecNumber evidence="5">3.6.4.-</ecNumber>
    </submittedName>
</protein>
<dbReference type="OrthoDB" id="423559at2759"/>
<feature type="compositionally biased region" description="Polar residues" evidence="4">
    <location>
        <begin position="18"/>
        <end position="29"/>
    </location>
</feature>
<dbReference type="GO" id="GO:0016787">
    <property type="term" value="F:hydrolase activity"/>
    <property type="evidence" value="ECO:0007669"/>
    <property type="project" value="UniProtKB-KW"/>
</dbReference>
<keyword evidence="5" id="KW-0378">Hydrolase</keyword>
<evidence type="ECO:0000313" key="6">
    <source>
        <dbReference type="Proteomes" id="UP000675881"/>
    </source>
</evidence>
<keyword evidence="2" id="KW-0863">Zinc-finger</keyword>
<dbReference type="InterPro" id="IPR052583">
    <property type="entry name" value="ATP-helicase/E3_Ub-Ligase"/>
</dbReference>
<evidence type="ECO:0000256" key="4">
    <source>
        <dbReference type="SAM" id="MobiDB-lite"/>
    </source>
</evidence>
<organism evidence="5 6">
    <name type="scientific">Lepeophtheirus salmonis</name>
    <name type="common">Salmon louse</name>
    <name type="synonym">Caligus salmonis</name>
    <dbReference type="NCBI Taxonomy" id="72036"/>
    <lineage>
        <taxon>Eukaryota</taxon>
        <taxon>Metazoa</taxon>
        <taxon>Ecdysozoa</taxon>
        <taxon>Arthropoda</taxon>
        <taxon>Crustacea</taxon>
        <taxon>Multicrustacea</taxon>
        <taxon>Hexanauplia</taxon>
        <taxon>Copepoda</taxon>
        <taxon>Siphonostomatoida</taxon>
        <taxon>Caligidae</taxon>
        <taxon>Lepeophtheirus</taxon>
    </lineage>
</organism>
<dbReference type="EC" id="2.3.2.27" evidence="5"/>
<dbReference type="GO" id="GO:0006974">
    <property type="term" value="P:DNA damage response"/>
    <property type="evidence" value="ECO:0007669"/>
    <property type="project" value="TreeGrafter"/>
</dbReference>
<keyword evidence="1" id="KW-0479">Metal-binding</keyword>
<evidence type="ECO:0000256" key="2">
    <source>
        <dbReference type="ARBA" id="ARBA00022771"/>
    </source>
</evidence>
<dbReference type="InterPro" id="IPR013083">
    <property type="entry name" value="Znf_RING/FYVE/PHD"/>
</dbReference>
<feature type="region of interest" description="Disordered" evidence="4">
    <location>
        <begin position="1"/>
        <end position="33"/>
    </location>
</feature>
<feature type="compositionally biased region" description="Basic residues" evidence="4">
    <location>
        <begin position="1"/>
        <end position="10"/>
    </location>
</feature>
<accession>A0A7R8CBZ4</accession>
<dbReference type="InterPro" id="IPR019786">
    <property type="entry name" value="Zinc_finger_PHD-type_CS"/>
</dbReference>
<feature type="region of interest" description="Disordered" evidence="4">
    <location>
        <begin position="162"/>
        <end position="181"/>
    </location>
</feature>
<dbReference type="Gene3D" id="3.30.40.10">
    <property type="entry name" value="Zinc/RING finger domain, C3HC4 (zinc finger)"/>
    <property type="match status" value="1"/>
</dbReference>